<dbReference type="OrthoDB" id="2018833at2759"/>
<protein>
    <recommendedName>
        <fullName evidence="2">phosphoribosylformylglycinamidine cyclo-ligase</fullName>
        <ecNumber evidence="2">6.3.3.1</ecNumber>
    </recommendedName>
</protein>
<dbReference type="InterPro" id="IPR004733">
    <property type="entry name" value="PurM_cligase"/>
</dbReference>
<name>A0A812NHB7_9DINO</name>
<dbReference type="GO" id="GO:0005829">
    <property type="term" value="C:cytosol"/>
    <property type="evidence" value="ECO:0007669"/>
    <property type="project" value="TreeGrafter"/>
</dbReference>
<keyword evidence="5" id="KW-0067">ATP-binding</keyword>
<evidence type="ECO:0000256" key="2">
    <source>
        <dbReference type="ARBA" id="ARBA00013047"/>
    </source>
</evidence>
<evidence type="ECO:0000259" key="6">
    <source>
        <dbReference type="Pfam" id="PF02769"/>
    </source>
</evidence>
<dbReference type="EC" id="6.3.3.1" evidence="2"/>
<keyword evidence="8" id="KW-1185">Reference proteome</keyword>
<organism evidence="7 8">
    <name type="scientific">Symbiodinium necroappetens</name>
    <dbReference type="NCBI Taxonomy" id="1628268"/>
    <lineage>
        <taxon>Eukaryota</taxon>
        <taxon>Sar</taxon>
        <taxon>Alveolata</taxon>
        <taxon>Dinophyceae</taxon>
        <taxon>Suessiales</taxon>
        <taxon>Symbiodiniaceae</taxon>
        <taxon>Symbiodinium</taxon>
    </lineage>
</organism>
<evidence type="ECO:0000256" key="5">
    <source>
        <dbReference type="ARBA" id="ARBA00022840"/>
    </source>
</evidence>
<comment type="pathway">
    <text evidence="1">Purine metabolism; IMP biosynthesis via de novo pathway; 5-amino-1-(5-phospho-D-ribosyl)imidazole from N(2)-formyl-N(1)-(5-phospho-D-ribosyl)glycinamide: step 2/2.</text>
</comment>
<dbReference type="GO" id="GO:0006189">
    <property type="term" value="P:'de novo' IMP biosynthetic process"/>
    <property type="evidence" value="ECO:0007669"/>
    <property type="project" value="UniProtKB-UniPathway"/>
</dbReference>
<proteinExistence type="predicted"/>
<dbReference type="GO" id="GO:0005524">
    <property type="term" value="F:ATP binding"/>
    <property type="evidence" value="ECO:0007669"/>
    <property type="project" value="UniProtKB-KW"/>
</dbReference>
<evidence type="ECO:0000256" key="4">
    <source>
        <dbReference type="ARBA" id="ARBA00022741"/>
    </source>
</evidence>
<dbReference type="Proteomes" id="UP000601435">
    <property type="component" value="Unassembled WGS sequence"/>
</dbReference>
<dbReference type="InterPro" id="IPR036676">
    <property type="entry name" value="PurM-like_C_sf"/>
</dbReference>
<evidence type="ECO:0000313" key="8">
    <source>
        <dbReference type="Proteomes" id="UP000601435"/>
    </source>
</evidence>
<evidence type="ECO:0000313" key="7">
    <source>
        <dbReference type="EMBL" id="CAE7307023.1"/>
    </source>
</evidence>
<feature type="non-terminal residue" evidence="7">
    <location>
        <position position="173"/>
    </location>
</feature>
<dbReference type="GO" id="GO:0004637">
    <property type="term" value="F:phosphoribosylamine-glycine ligase activity"/>
    <property type="evidence" value="ECO:0007669"/>
    <property type="project" value="TreeGrafter"/>
</dbReference>
<comment type="caution">
    <text evidence="7">The sequence shown here is derived from an EMBL/GenBank/DDBJ whole genome shotgun (WGS) entry which is preliminary data.</text>
</comment>
<gene>
    <name evidence="7" type="primary">ADE1</name>
    <name evidence="7" type="ORF">SNEC2469_LOCUS7621</name>
</gene>
<dbReference type="AlphaFoldDB" id="A0A812NHB7"/>
<accession>A0A812NHB7</accession>
<dbReference type="EMBL" id="CAJNJA010012870">
    <property type="protein sequence ID" value="CAE7307023.1"/>
    <property type="molecule type" value="Genomic_DNA"/>
</dbReference>
<dbReference type="PANTHER" id="PTHR10520">
    <property type="entry name" value="TRIFUNCTIONAL PURINE BIOSYNTHETIC PROTEIN ADENOSINE-3-RELATED"/>
    <property type="match status" value="1"/>
</dbReference>
<dbReference type="SUPFAM" id="SSF56042">
    <property type="entry name" value="PurM C-terminal domain-like"/>
    <property type="match status" value="1"/>
</dbReference>
<dbReference type="PANTHER" id="PTHR10520:SF12">
    <property type="entry name" value="TRIFUNCTIONAL PURINE BIOSYNTHETIC PROTEIN ADENOSINE-3"/>
    <property type="match status" value="1"/>
</dbReference>
<dbReference type="Pfam" id="PF02769">
    <property type="entry name" value="AIRS_C"/>
    <property type="match status" value="1"/>
</dbReference>
<keyword evidence="3" id="KW-0436">Ligase</keyword>
<feature type="domain" description="PurM-like C-terminal" evidence="6">
    <location>
        <begin position="2"/>
        <end position="169"/>
    </location>
</feature>
<dbReference type="GO" id="GO:0004641">
    <property type="term" value="F:phosphoribosylformylglycinamidine cyclo-ligase activity"/>
    <property type="evidence" value="ECO:0007669"/>
    <property type="project" value="UniProtKB-EC"/>
</dbReference>
<evidence type="ECO:0000256" key="1">
    <source>
        <dbReference type="ARBA" id="ARBA00004686"/>
    </source>
</evidence>
<dbReference type="InterPro" id="IPR010918">
    <property type="entry name" value="PurM-like_C_dom"/>
</dbReference>
<reference evidence="7" key="1">
    <citation type="submission" date="2021-02" db="EMBL/GenBank/DDBJ databases">
        <authorList>
            <person name="Dougan E. K."/>
            <person name="Rhodes N."/>
            <person name="Thang M."/>
            <person name="Chan C."/>
        </authorList>
    </citation>
    <scope>NUCLEOTIDE SEQUENCE</scope>
</reference>
<dbReference type="GO" id="GO:0046084">
    <property type="term" value="P:adenine biosynthetic process"/>
    <property type="evidence" value="ECO:0007669"/>
    <property type="project" value="TreeGrafter"/>
</dbReference>
<dbReference type="Gene3D" id="3.90.650.10">
    <property type="entry name" value="PurM-like C-terminal domain"/>
    <property type="match status" value="1"/>
</dbReference>
<keyword evidence="4" id="KW-0547">Nucleotide-binding</keyword>
<dbReference type="UniPathway" id="UPA00074">
    <property type="reaction ID" value="UER00129"/>
</dbReference>
<sequence>MKEGDVLIGLSSSGLHSNGFSLLRSVVQAAGIRYQAAAPFDPTRSFGEVLLAPTRIYVKTILALAKEGLLRGAAPITRGGLSRSVPRILPKHLKALVKAENWELPPLFRWIAARCNIPCDELAATFNCGIGMVLITAQEHKDEVMTRLKDMDEEAHIIGELLPRKDGQGQMHI</sequence>
<evidence type="ECO:0000256" key="3">
    <source>
        <dbReference type="ARBA" id="ARBA00022598"/>
    </source>
</evidence>